<dbReference type="EMBL" id="JACNJN010000135">
    <property type="protein sequence ID" value="MBC8335980.1"/>
    <property type="molecule type" value="Genomic_DNA"/>
</dbReference>
<dbReference type="Gene3D" id="1.10.240.10">
    <property type="entry name" value="Tyrosyl-Transfer RNA Synthetase"/>
    <property type="match status" value="1"/>
</dbReference>
<dbReference type="InterPro" id="IPR014729">
    <property type="entry name" value="Rossmann-like_a/b/a_fold"/>
</dbReference>
<sequence length="346" mass="39333">MSKKRILTGHRPTGPRHIGHLVGTLENWKRLQDTHECFFLVADLHVLTTSQADPERIHSNILNLMADWLAAGIDPVRSTIVLQSIIPEHSQLSMLLSMLVTVSRLERVPTYKEQIKELNLQPSLGFLTYPVLQAADILLYKSQLVPVGEDQLPHIELAREISRRFNKIYGETFPEPEALLSDAARLPGLDNRTMHTSYENAIYLKDTPEETTRKVMSMYTDPTRLHATDPGHVEGNPVFAYHDIFNPDKVEVEEVKNSYRAGKVGDVEVKHRLAEVLNDYLAPLRERRAEYVSRPKRLLEVLFSGTAKAKLVTQETLEEVHENMGLMHSQSYSEKVLAKNIPGIFC</sequence>
<protein>
    <recommendedName>
        <fullName evidence="8">Tryptophan--tRNA ligase</fullName>
        <ecNumber evidence="8">6.1.1.2</ecNumber>
    </recommendedName>
    <alternativeName>
        <fullName evidence="8">Tryptophanyl-tRNA synthetase</fullName>
        <shortName evidence="8">TrpRS</shortName>
    </alternativeName>
</protein>
<dbReference type="NCBIfam" id="TIGR00233">
    <property type="entry name" value="trpS"/>
    <property type="match status" value="1"/>
</dbReference>
<proteinExistence type="inferred from homology"/>
<dbReference type="EC" id="6.1.1.2" evidence="8"/>
<dbReference type="PANTHER" id="PTHR43766:SF1">
    <property type="entry name" value="TRYPTOPHAN--TRNA LIGASE, MITOCHONDRIAL"/>
    <property type="match status" value="1"/>
</dbReference>
<evidence type="ECO:0000256" key="8">
    <source>
        <dbReference type="HAMAP-Rule" id="MF_00140"/>
    </source>
</evidence>
<dbReference type="Proteomes" id="UP000614469">
    <property type="component" value="Unassembled WGS sequence"/>
</dbReference>
<dbReference type="Pfam" id="PF00579">
    <property type="entry name" value="tRNA-synt_1b"/>
    <property type="match status" value="1"/>
</dbReference>
<comment type="caution">
    <text evidence="8">Lacks conserved residue(s) required for the propagation of feature annotation.</text>
</comment>
<comment type="catalytic activity">
    <reaction evidence="7 8">
        <text>tRNA(Trp) + L-tryptophan + ATP = L-tryptophyl-tRNA(Trp) + AMP + diphosphate + H(+)</text>
        <dbReference type="Rhea" id="RHEA:24080"/>
        <dbReference type="Rhea" id="RHEA-COMP:9671"/>
        <dbReference type="Rhea" id="RHEA-COMP:9705"/>
        <dbReference type="ChEBI" id="CHEBI:15378"/>
        <dbReference type="ChEBI" id="CHEBI:30616"/>
        <dbReference type="ChEBI" id="CHEBI:33019"/>
        <dbReference type="ChEBI" id="CHEBI:57912"/>
        <dbReference type="ChEBI" id="CHEBI:78442"/>
        <dbReference type="ChEBI" id="CHEBI:78535"/>
        <dbReference type="ChEBI" id="CHEBI:456215"/>
        <dbReference type="EC" id="6.1.1.2"/>
    </reaction>
</comment>
<evidence type="ECO:0000256" key="6">
    <source>
        <dbReference type="ARBA" id="ARBA00023146"/>
    </source>
</evidence>
<dbReference type="InterPro" id="IPR050203">
    <property type="entry name" value="Trp-tRNA_synthetase"/>
</dbReference>
<name>A0A8J6NMP2_9CHLR</name>
<accession>A0A8J6NMP2</accession>
<evidence type="ECO:0000256" key="9">
    <source>
        <dbReference type="RuleBase" id="RU363036"/>
    </source>
</evidence>
<dbReference type="Gene3D" id="3.40.50.620">
    <property type="entry name" value="HUPs"/>
    <property type="match status" value="1"/>
</dbReference>
<dbReference type="GO" id="GO:0005829">
    <property type="term" value="C:cytosol"/>
    <property type="evidence" value="ECO:0007669"/>
    <property type="project" value="TreeGrafter"/>
</dbReference>
<keyword evidence="8" id="KW-0963">Cytoplasm</keyword>
<feature type="binding site" evidence="8">
    <location>
        <position position="136"/>
    </location>
    <ligand>
        <name>L-tryptophan</name>
        <dbReference type="ChEBI" id="CHEBI:57912"/>
    </ligand>
</feature>
<evidence type="ECO:0000313" key="11">
    <source>
        <dbReference type="Proteomes" id="UP000614469"/>
    </source>
</evidence>
<evidence type="ECO:0000256" key="3">
    <source>
        <dbReference type="ARBA" id="ARBA00022741"/>
    </source>
</evidence>
<organism evidence="10 11">
    <name type="scientific">Candidatus Desulfolinea nitratireducens</name>
    <dbReference type="NCBI Taxonomy" id="2841698"/>
    <lineage>
        <taxon>Bacteria</taxon>
        <taxon>Bacillati</taxon>
        <taxon>Chloroflexota</taxon>
        <taxon>Anaerolineae</taxon>
        <taxon>Anaerolineales</taxon>
        <taxon>Anaerolineales incertae sedis</taxon>
        <taxon>Candidatus Desulfolinea</taxon>
    </lineage>
</organism>
<evidence type="ECO:0000313" key="10">
    <source>
        <dbReference type="EMBL" id="MBC8335980.1"/>
    </source>
</evidence>
<keyword evidence="6 8" id="KW-0030">Aminoacyl-tRNA synthetase</keyword>
<dbReference type="PRINTS" id="PR01039">
    <property type="entry name" value="TRNASYNTHTRP"/>
</dbReference>
<dbReference type="PANTHER" id="PTHR43766">
    <property type="entry name" value="TRYPTOPHAN--TRNA LIGASE, MITOCHONDRIAL"/>
    <property type="match status" value="1"/>
</dbReference>
<keyword evidence="2 8" id="KW-0436">Ligase</keyword>
<comment type="caution">
    <text evidence="10">The sequence shown here is derived from an EMBL/GenBank/DDBJ whole genome shotgun (WGS) entry which is preliminary data.</text>
</comment>
<dbReference type="AlphaFoldDB" id="A0A8J6NMP2"/>
<evidence type="ECO:0000256" key="7">
    <source>
        <dbReference type="ARBA" id="ARBA00049929"/>
    </source>
</evidence>
<dbReference type="GO" id="GO:0005524">
    <property type="term" value="F:ATP binding"/>
    <property type="evidence" value="ECO:0007669"/>
    <property type="project" value="UniProtKB-UniRule"/>
</dbReference>
<keyword evidence="4 8" id="KW-0067">ATP-binding</keyword>
<dbReference type="HAMAP" id="MF_00140_B">
    <property type="entry name" value="Trp_tRNA_synth_B"/>
    <property type="match status" value="1"/>
</dbReference>
<evidence type="ECO:0000256" key="2">
    <source>
        <dbReference type="ARBA" id="ARBA00022598"/>
    </source>
</evidence>
<feature type="binding site" evidence="8">
    <location>
        <begin position="19"/>
        <end position="20"/>
    </location>
    <ligand>
        <name>ATP</name>
        <dbReference type="ChEBI" id="CHEBI:30616"/>
    </ligand>
</feature>
<dbReference type="GO" id="GO:0006436">
    <property type="term" value="P:tryptophanyl-tRNA aminoacylation"/>
    <property type="evidence" value="ECO:0007669"/>
    <property type="project" value="UniProtKB-UniRule"/>
</dbReference>
<feature type="binding site" evidence="8">
    <location>
        <position position="186"/>
    </location>
    <ligand>
        <name>ATP</name>
        <dbReference type="ChEBI" id="CHEBI:30616"/>
    </ligand>
</feature>
<comment type="similarity">
    <text evidence="1 8 9">Belongs to the class-I aminoacyl-tRNA synthetase family.</text>
</comment>
<feature type="binding site" evidence="8">
    <location>
        <begin position="148"/>
        <end position="150"/>
    </location>
    <ligand>
        <name>ATP</name>
        <dbReference type="ChEBI" id="CHEBI:30616"/>
    </ligand>
</feature>
<gene>
    <name evidence="8 10" type="primary">trpS</name>
    <name evidence="10" type="ORF">H8E29_12000</name>
</gene>
<evidence type="ECO:0000256" key="1">
    <source>
        <dbReference type="ARBA" id="ARBA00005594"/>
    </source>
</evidence>
<evidence type="ECO:0000256" key="4">
    <source>
        <dbReference type="ARBA" id="ARBA00022840"/>
    </source>
</evidence>
<keyword evidence="3 8" id="KW-0547">Nucleotide-binding</keyword>
<dbReference type="SUPFAM" id="SSF52374">
    <property type="entry name" value="Nucleotidylyl transferase"/>
    <property type="match status" value="1"/>
</dbReference>
<comment type="subunit">
    <text evidence="8">Homodimer.</text>
</comment>
<reference evidence="10 11" key="1">
    <citation type="submission" date="2020-08" db="EMBL/GenBank/DDBJ databases">
        <title>Bridging the membrane lipid divide: bacteria of the FCB group superphylum have the potential to synthesize archaeal ether lipids.</title>
        <authorList>
            <person name="Villanueva L."/>
            <person name="Von Meijenfeldt F.A.B."/>
            <person name="Westbye A.B."/>
            <person name="Yadav S."/>
            <person name="Hopmans E.C."/>
            <person name="Dutilh B.E."/>
            <person name="Sinninghe Damste J.S."/>
        </authorList>
    </citation>
    <scope>NUCLEOTIDE SEQUENCE [LARGE SCALE GENOMIC DNA]</scope>
    <source>
        <strain evidence="10">NIOZ-UU36</strain>
    </source>
</reference>
<dbReference type="CDD" id="cd00806">
    <property type="entry name" value="TrpRS_core"/>
    <property type="match status" value="1"/>
</dbReference>
<comment type="subcellular location">
    <subcellularLocation>
        <location evidence="8">Cytoplasm</location>
    </subcellularLocation>
</comment>
<dbReference type="GO" id="GO:0004830">
    <property type="term" value="F:tryptophan-tRNA ligase activity"/>
    <property type="evidence" value="ECO:0007669"/>
    <property type="project" value="UniProtKB-UniRule"/>
</dbReference>
<dbReference type="InterPro" id="IPR002306">
    <property type="entry name" value="Trp-tRNA-ligase"/>
</dbReference>
<dbReference type="InterPro" id="IPR024109">
    <property type="entry name" value="Trp-tRNA-ligase_bac-type"/>
</dbReference>
<comment type="function">
    <text evidence="8">Catalyzes the attachment of tryptophan to tRNA(Trp).</text>
</comment>
<dbReference type="InterPro" id="IPR002305">
    <property type="entry name" value="aa-tRNA-synth_Ic"/>
</dbReference>
<dbReference type="FunFam" id="1.10.240.10:FF:000005">
    <property type="entry name" value="Tryptophan--tRNA ligase"/>
    <property type="match status" value="1"/>
</dbReference>
<keyword evidence="5 8" id="KW-0648">Protein biosynthesis</keyword>
<evidence type="ECO:0000256" key="5">
    <source>
        <dbReference type="ARBA" id="ARBA00022917"/>
    </source>
</evidence>
<feature type="binding site" evidence="8">
    <location>
        <begin position="11"/>
        <end position="13"/>
    </location>
    <ligand>
        <name>ATP</name>
        <dbReference type="ChEBI" id="CHEBI:30616"/>
    </ligand>
</feature>